<dbReference type="HAMAP" id="MF_00611">
    <property type="entry name" value="FdeH"/>
    <property type="match status" value="1"/>
</dbReference>
<evidence type="ECO:0000259" key="3">
    <source>
        <dbReference type="Pfam" id="PF04216"/>
    </source>
</evidence>
<feature type="domain" description="FdhE C-terminal" evidence="5">
    <location>
        <begin position="226"/>
        <end position="303"/>
    </location>
</feature>
<reference evidence="6 7" key="1">
    <citation type="submission" date="2021-05" db="EMBL/GenBank/DDBJ databases">
        <title>Roseococcus sp. XZZS9, whole genome shotgun sequencing project.</title>
        <authorList>
            <person name="Zhao G."/>
            <person name="Shen L."/>
        </authorList>
    </citation>
    <scope>NUCLEOTIDE SEQUENCE [LARGE SCALE GENOMIC DNA]</scope>
    <source>
        <strain evidence="6 7">XZZS9</strain>
    </source>
</reference>
<dbReference type="InterPro" id="IPR056796">
    <property type="entry name" value="FdhE_C"/>
</dbReference>
<dbReference type="InterPro" id="IPR056774">
    <property type="entry name" value="FdhE_N"/>
</dbReference>
<dbReference type="NCBIfam" id="TIGR01562">
    <property type="entry name" value="FdhE"/>
    <property type="match status" value="1"/>
</dbReference>
<comment type="function">
    <text evidence="2">Necessary for formate dehydrogenase activity.</text>
</comment>
<protein>
    <recommendedName>
        <fullName evidence="2">Protein FdhE homolog</fullName>
    </recommendedName>
</protein>
<dbReference type="Pfam" id="PF04216">
    <property type="entry name" value="FdhE_N"/>
    <property type="match status" value="1"/>
</dbReference>
<sequence length="306" mass="32788">MSGFSGLQPDPSMIGRIVRPPFAVLPEPAGLFSGRAERFAELAESSQLAPYLRFLSALSALQSRLAAALPPATPIPPEQVERARAGKMPPLDRKLLEKSAELREVIARFLDEAPTLDMPAQAAEGLEALRRAPAEILDEVIGNVLADSIPFEALSPHLFLSAAMQVHAARLASSLDPALLVPVETGLCPVCGGPPVASIVSGRLGTENVRYVGCAFCGTHWNEVRIKCLACGSTKGIGYKSAEGEEDASIKAETCDACRSWVKILYQNRNPSLECVADDVASLGLDLLMRETDYRRAGFSPFLIGY</sequence>
<dbReference type="Gene3D" id="3.90.1670.10">
    <property type="entry name" value="FdhE-like domain"/>
    <property type="match status" value="1"/>
</dbReference>
<keyword evidence="1 2" id="KW-0963">Cytoplasm</keyword>
<feature type="domain" description="FdhE N-terminal" evidence="3">
    <location>
        <begin position="20"/>
        <end position="183"/>
    </location>
</feature>
<dbReference type="RefSeq" id="WP_213671717.1">
    <property type="nucleotide sequence ID" value="NZ_JAHCDA010000004.1"/>
</dbReference>
<keyword evidence="7" id="KW-1185">Reference proteome</keyword>
<evidence type="ECO:0000313" key="6">
    <source>
        <dbReference type="EMBL" id="MBS7813013.1"/>
    </source>
</evidence>
<dbReference type="Proteomes" id="UP000766336">
    <property type="component" value="Unassembled WGS sequence"/>
</dbReference>
<organism evidence="6 7">
    <name type="scientific">Roseococcus pinisoli</name>
    <dbReference type="NCBI Taxonomy" id="2835040"/>
    <lineage>
        <taxon>Bacteria</taxon>
        <taxon>Pseudomonadati</taxon>
        <taxon>Pseudomonadota</taxon>
        <taxon>Alphaproteobacteria</taxon>
        <taxon>Acetobacterales</taxon>
        <taxon>Roseomonadaceae</taxon>
        <taxon>Roseococcus</taxon>
    </lineage>
</organism>
<dbReference type="CDD" id="cd16341">
    <property type="entry name" value="FdhE"/>
    <property type="match status" value="1"/>
</dbReference>
<dbReference type="Pfam" id="PF24860">
    <property type="entry name" value="FdhE_C"/>
    <property type="match status" value="1"/>
</dbReference>
<name>A0ABS5QHP1_9PROT</name>
<evidence type="ECO:0000256" key="2">
    <source>
        <dbReference type="HAMAP-Rule" id="MF_00611"/>
    </source>
</evidence>
<dbReference type="SUPFAM" id="SSF144020">
    <property type="entry name" value="FdhE-like"/>
    <property type="match status" value="1"/>
</dbReference>
<dbReference type="PANTHER" id="PTHR37689:SF1">
    <property type="entry name" value="PROTEIN FDHE"/>
    <property type="match status" value="1"/>
</dbReference>
<evidence type="ECO:0000256" key="1">
    <source>
        <dbReference type="ARBA" id="ARBA00022490"/>
    </source>
</evidence>
<comment type="similarity">
    <text evidence="2">Belongs to the FdhE family.</text>
</comment>
<comment type="subcellular location">
    <subcellularLocation>
        <location evidence="2">Cytoplasm</location>
    </subcellularLocation>
</comment>
<evidence type="ECO:0000259" key="5">
    <source>
        <dbReference type="Pfam" id="PF24860"/>
    </source>
</evidence>
<dbReference type="Pfam" id="PF24859">
    <property type="entry name" value="FdhE_central"/>
    <property type="match status" value="1"/>
</dbReference>
<accession>A0ABS5QHP1</accession>
<evidence type="ECO:0000259" key="4">
    <source>
        <dbReference type="Pfam" id="PF24859"/>
    </source>
</evidence>
<gene>
    <name evidence="2 6" type="primary">fdhE</name>
    <name evidence="6" type="ORF">KHU32_18855</name>
</gene>
<dbReference type="InterPro" id="IPR006452">
    <property type="entry name" value="Formate_DH_accessory"/>
</dbReference>
<evidence type="ECO:0000313" key="7">
    <source>
        <dbReference type="Proteomes" id="UP000766336"/>
    </source>
</evidence>
<comment type="caution">
    <text evidence="6">The sequence shown here is derived from an EMBL/GenBank/DDBJ whole genome shotgun (WGS) entry which is preliminary data.</text>
</comment>
<dbReference type="PANTHER" id="PTHR37689">
    <property type="entry name" value="PROTEIN FDHE"/>
    <property type="match status" value="1"/>
</dbReference>
<dbReference type="InterPro" id="IPR024064">
    <property type="entry name" value="FdhE-like_sf"/>
</dbReference>
<feature type="domain" description="FdhE central" evidence="4">
    <location>
        <begin position="187"/>
        <end position="225"/>
    </location>
</feature>
<dbReference type="PIRSF" id="PIRSF018296">
    <property type="entry name" value="Format_dh_formtn"/>
    <property type="match status" value="1"/>
</dbReference>
<dbReference type="InterPro" id="IPR056797">
    <property type="entry name" value="FdhE_central"/>
</dbReference>
<dbReference type="EMBL" id="JAHCDA010000004">
    <property type="protein sequence ID" value="MBS7813013.1"/>
    <property type="molecule type" value="Genomic_DNA"/>
</dbReference>
<proteinExistence type="inferred from homology"/>